<evidence type="ECO:0000256" key="5">
    <source>
        <dbReference type="ARBA" id="ARBA00022771"/>
    </source>
</evidence>
<feature type="domain" description="RING-type" evidence="9">
    <location>
        <begin position="194"/>
        <end position="235"/>
    </location>
</feature>
<keyword evidence="7" id="KW-0862">Zinc</keyword>
<dbReference type="Gene3D" id="3.30.40.10">
    <property type="entry name" value="Zinc/RING finger domain, C3HC4 (zinc finger)"/>
    <property type="match status" value="1"/>
</dbReference>
<dbReference type="GO" id="GO:0016567">
    <property type="term" value="P:protein ubiquitination"/>
    <property type="evidence" value="ECO:0007669"/>
    <property type="project" value="TreeGrafter"/>
</dbReference>
<keyword evidence="5 8" id="KW-0863">Zinc-finger</keyword>
<evidence type="ECO:0000256" key="4">
    <source>
        <dbReference type="ARBA" id="ARBA00022723"/>
    </source>
</evidence>
<dbReference type="GeneID" id="120257617"/>
<evidence type="ECO:0000256" key="8">
    <source>
        <dbReference type="PROSITE-ProRule" id="PRU00175"/>
    </source>
</evidence>
<evidence type="ECO:0000256" key="6">
    <source>
        <dbReference type="ARBA" id="ARBA00022786"/>
    </source>
</evidence>
<dbReference type="GO" id="GO:0005737">
    <property type="term" value="C:cytoplasm"/>
    <property type="evidence" value="ECO:0007669"/>
    <property type="project" value="TreeGrafter"/>
</dbReference>
<dbReference type="FunFam" id="3.30.40.10:FF:000127">
    <property type="entry name" value="E3 ubiquitin-protein ligase RNF181"/>
    <property type="match status" value="1"/>
</dbReference>
<dbReference type="SMART" id="SM00184">
    <property type="entry name" value="RING"/>
    <property type="match status" value="1"/>
</dbReference>
<dbReference type="PANTHER" id="PTHR15710">
    <property type="entry name" value="E3 UBIQUITIN-PROTEIN LIGASE PRAJA"/>
    <property type="match status" value="1"/>
</dbReference>
<dbReference type="Proteomes" id="UP001515500">
    <property type="component" value="Chromosome 3"/>
</dbReference>
<dbReference type="Pfam" id="PF13639">
    <property type="entry name" value="zf-RING_2"/>
    <property type="match status" value="1"/>
</dbReference>
<sequence length="275" mass="30558">MGEVAELSLFPLIDALTESQTLDHDQTLDLTPFDDFPPGFESYEAFHSGSDWFSDELPLARRDSGPVDPDGGAIEGFDSDHESYEEPVFSLSFGHDHSVELEWEQIDARPVVVDDAEVVTRNIDWEVLLAVNDAASSVDDHEDFVYTSEYEVLFGQFEEHAFSLKGPPAAKSVVESLPSVKLSKEDVEKGNTTCAVCKDDISGEEPATRLPCLHHYHGECILTWLGIRNTCPVCRYELPTDDAEYEKLKGRRTGGGGSGAIEEESQARYDFEMLN</sequence>
<protein>
    <recommendedName>
        <fullName evidence="2">RING-type E3 ubiquitin transferase</fullName>
        <ecNumber evidence="2">2.3.2.27</ecNumber>
    </recommendedName>
</protein>
<dbReference type="SUPFAM" id="SSF57850">
    <property type="entry name" value="RING/U-box"/>
    <property type="match status" value="1"/>
</dbReference>
<proteinExistence type="predicted"/>
<dbReference type="GO" id="GO:0008270">
    <property type="term" value="F:zinc ion binding"/>
    <property type="evidence" value="ECO:0007669"/>
    <property type="project" value="UniProtKB-KW"/>
</dbReference>
<comment type="catalytic activity">
    <reaction evidence="1">
        <text>S-ubiquitinyl-[E2 ubiquitin-conjugating enzyme]-L-cysteine + [acceptor protein]-L-lysine = [E2 ubiquitin-conjugating enzyme]-L-cysteine + N(6)-ubiquitinyl-[acceptor protein]-L-lysine.</text>
        <dbReference type="EC" id="2.3.2.27"/>
    </reaction>
</comment>
<dbReference type="AlphaFoldDB" id="A0AB40B136"/>
<evidence type="ECO:0000313" key="11">
    <source>
        <dbReference type="RefSeq" id="XP_039120992.1"/>
    </source>
</evidence>
<evidence type="ECO:0000256" key="7">
    <source>
        <dbReference type="ARBA" id="ARBA00022833"/>
    </source>
</evidence>
<evidence type="ECO:0000259" key="9">
    <source>
        <dbReference type="PROSITE" id="PS50089"/>
    </source>
</evidence>
<dbReference type="InterPro" id="IPR001841">
    <property type="entry name" value="Znf_RING"/>
</dbReference>
<keyword evidence="6" id="KW-0833">Ubl conjugation pathway</keyword>
<keyword evidence="10" id="KW-1185">Reference proteome</keyword>
<dbReference type="InterPro" id="IPR013083">
    <property type="entry name" value="Znf_RING/FYVE/PHD"/>
</dbReference>
<keyword evidence="4" id="KW-0479">Metal-binding</keyword>
<keyword evidence="3" id="KW-0808">Transferase</keyword>
<dbReference type="GO" id="GO:0061630">
    <property type="term" value="F:ubiquitin protein ligase activity"/>
    <property type="evidence" value="ECO:0007669"/>
    <property type="project" value="UniProtKB-EC"/>
</dbReference>
<gene>
    <name evidence="11" type="primary">LOC120257617</name>
</gene>
<organism evidence="10 11">
    <name type="scientific">Dioscorea cayennensis subsp. rotundata</name>
    <name type="common">White Guinea yam</name>
    <name type="synonym">Dioscorea rotundata</name>
    <dbReference type="NCBI Taxonomy" id="55577"/>
    <lineage>
        <taxon>Eukaryota</taxon>
        <taxon>Viridiplantae</taxon>
        <taxon>Streptophyta</taxon>
        <taxon>Embryophyta</taxon>
        <taxon>Tracheophyta</taxon>
        <taxon>Spermatophyta</taxon>
        <taxon>Magnoliopsida</taxon>
        <taxon>Liliopsida</taxon>
        <taxon>Dioscoreales</taxon>
        <taxon>Dioscoreaceae</taxon>
        <taxon>Dioscorea</taxon>
    </lineage>
</organism>
<accession>A0AB40B136</accession>
<evidence type="ECO:0000256" key="2">
    <source>
        <dbReference type="ARBA" id="ARBA00012483"/>
    </source>
</evidence>
<evidence type="ECO:0000256" key="3">
    <source>
        <dbReference type="ARBA" id="ARBA00022679"/>
    </source>
</evidence>
<name>A0AB40B136_DIOCR</name>
<reference evidence="11" key="1">
    <citation type="submission" date="2025-08" db="UniProtKB">
        <authorList>
            <consortium name="RefSeq"/>
        </authorList>
    </citation>
    <scope>IDENTIFICATION</scope>
</reference>
<dbReference type="EC" id="2.3.2.27" evidence="2"/>
<dbReference type="RefSeq" id="XP_039120992.1">
    <property type="nucleotide sequence ID" value="XM_039265058.1"/>
</dbReference>
<dbReference type="PANTHER" id="PTHR15710:SF108">
    <property type="entry name" value="OS03G0286100 PROTEIN"/>
    <property type="match status" value="1"/>
</dbReference>
<dbReference type="PROSITE" id="PS50089">
    <property type="entry name" value="ZF_RING_2"/>
    <property type="match status" value="1"/>
</dbReference>
<evidence type="ECO:0000313" key="10">
    <source>
        <dbReference type="Proteomes" id="UP001515500"/>
    </source>
</evidence>
<evidence type="ECO:0000256" key="1">
    <source>
        <dbReference type="ARBA" id="ARBA00000900"/>
    </source>
</evidence>